<accession>A0A7W7LLW9</accession>
<dbReference type="InterPro" id="IPR057326">
    <property type="entry name" value="KR_dom"/>
</dbReference>
<dbReference type="EMBL" id="JACHJH010000002">
    <property type="protein sequence ID" value="MBB4892688.1"/>
    <property type="molecule type" value="Genomic_DNA"/>
</dbReference>
<dbReference type="SMART" id="SM00822">
    <property type="entry name" value="PKS_KR"/>
    <property type="match status" value="1"/>
</dbReference>
<dbReference type="PRINTS" id="PR00081">
    <property type="entry name" value="GDHRDH"/>
</dbReference>
<organism evidence="5 6">
    <name type="scientific">Streptomyces olivoverticillatus</name>
    <dbReference type="NCBI Taxonomy" id="66427"/>
    <lineage>
        <taxon>Bacteria</taxon>
        <taxon>Bacillati</taxon>
        <taxon>Actinomycetota</taxon>
        <taxon>Actinomycetes</taxon>
        <taxon>Kitasatosporales</taxon>
        <taxon>Streptomycetaceae</taxon>
        <taxon>Streptomyces</taxon>
    </lineage>
</organism>
<gene>
    <name evidence="5" type="ORF">FHS39_001699</name>
</gene>
<comment type="similarity">
    <text evidence="1 3">Belongs to the short-chain dehydrogenases/reductases (SDR) family.</text>
</comment>
<keyword evidence="6" id="KW-1185">Reference proteome</keyword>
<name>A0A7W7LLW9_9ACTN</name>
<dbReference type="PRINTS" id="PR00080">
    <property type="entry name" value="SDRFAMILY"/>
</dbReference>
<dbReference type="NCBIfam" id="NF005862">
    <property type="entry name" value="PRK07792.1"/>
    <property type="match status" value="1"/>
</dbReference>
<evidence type="ECO:0000313" key="5">
    <source>
        <dbReference type="EMBL" id="MBB4892688.1"/>
    </source>
</evidence>
<dbReference type="RefSeq" id="WP_184347922.1">
    <property type="nucleotide sequence ID" value="NZ_JACHJH010000002.1"/>
</dbReference>
<evidence type="ECO:0000256" key="2">
    <source>
        <dbReference type="ARBA" id="ARBA00023002"/>
    </source>
</evidence>
<dbReference type="PROSITE" id="PS00061">
    <property type="entry name" value="ADH_SHORT"/>
    <property type="match status" value="1"/>
</dbReference>
<dbReference type="FunFam" id="3.40.50.720:FF:000446">
    <property type="entry name" value="Short chain dehydrogenase"/>
    <property type="match status" value="1"/>
</dbReference>
<dbReference type="EC" id="1.1.1.100" evidence="5"/>
<dbReference type="PANTHER" id="PTHR45024">
    <property type="entry name" value="DEHYDROGENASES, SHORT CHAIN"/>
    <property type="match status" value="1"/>
</dbReference>
<evidence type="ECO:0000256" key="3">
    <source>
        <dbReference type="RuleBase" id="RU000363"/>
    </source>
</evidence>
<dbReference type="SUPFAM" id="SSF51735">
    <property type="entry name" value="NAD(P)-binding Rossmann-fold domains"/>
    <property type="match status" value="1"/>
</dbReference>
<protein>
    <submittedName>
        <fullName evidence="5">3-oxoacyl-[acyl-carrier protein] reductase</fullName>
        <ecNumber evidence="5">1.1.1.100</ecNumber>
    </submittedName>
</protein>
<reference evidence="5 6" key="1">
    <citation type="submission" date="2020-08" db="EMBL/GenBank/DDBJ databases">
        <title>Genomic Encyclopedia of Type Strains, Phase III (KMG-III): the genomes of soil and plant-associated and newly described type strains.</title>
        <authorList>
            <person name="Whitman W."/>
        </authorList>
    </citation>
    <scope>NUCLEOTIDE SEQUENCE [LARGE SCALE GENOMIC DNA]</scope>
    <source>
        <strain evidence="5 6">CECT 3266</strain>
    </source>
</reference>
<dbReference type="PANTHER" id="PTHR45024:SF2">
    <property type="entry name" value="SCP2 DOMAIN-CONTAINING PROTEIN"/>
    <property type="match status" value="1"/>
</dbReference>
<dbReference type="Proteomes" id="UP000556084">
    <property type="component" value="Unassembled WGS sequence"/>
</dbReference>
<keyword evidence="2 5" id="KW-0560">Oxidoreductase</keyword>
<dbReference type="InterPro" id="IPR002347">
    <property type="entry name" value="SDR_fam"/>
</dbReference>
<dbReference type="GO" id="GO:0004316">
    <property type="term" value="F:3-oxoacyl-[acyl-carrier-protein] reductase (NADPH) activity"/>
    <property type="evidence" value="ECO:0007669"/>
    <property type="project" value="UniProtKB-EC"/>
</dbReference>
<dbReference type="Gene3D" id="3.40.50.720">
    <property type="entry name" value="NAD(P)-binding Rossmann-like Domain"/>
    <property type="match status" value="1"/>
</dbReference>
<evidence type="ECO:0000259" key="4">
    <source>
        <dbReference type="SMART" id="SM00822"/>
    </source>
</evidence>
<evidence type="ECO:0000256" key="1">
    <source>
        <dbReference type="ARBA" id="ARBA00006484"/>
    </source>
</evidence>
<dbReference type="InterPro" id="IPR020904">
    <property type="entry name" value="Sc_DH/Rdtase_CS"/>
</dbReference>
<proteinExistence type="inferred from homology"/>
<comment type="caution">
    <text evidence="5">The sequence shown here is derived from an EMBL/GenBank/DDBJ whole genome shotgun (WGS) entry which is preliminary data.</text>
</comment>
<dbReference type="AlphaFoldDB" id="A0A7W7LLW9"/>
<feature type="domain" description="Ketoreductase" evidence="4">
    <location>
        <begin position="7"/>
        <end position="230"/>
    </location>
</feature>
<dbReference type="InterPro" id="IPR036291">
    <property type="entry name" value="NAD(P)-bd_dom_sf"/>
</dbReference>
<dbReference type="Pfam" id="PF00106">
    <property type="entry name" value="adh_short"/>
    <property type="match status" value="1"/>
</dbReference>
<sequence>MGVLDGRTAVVTGAGRGLGRAEALELARHGARVVVNDYGRPGRDGSGEASAAPAESVAAEIRAAGGTATAHVGDVADFEQARDLVRLAVDTYGSLDVLVNNAGILRDRMVFSMTEEEWDSVLRVHLKGHFNTVRFAAALWRERSKAAGAPVYGRIVNTSSEAFLAGSAGQPNYAAAKGGIVGLTMSTAEALRKYGVTVNAICPRARTRMTEDVFGAPPEEGLDPLAPEHVAPLVAYLASPRAAQVTGQVFVVHGGMVAALERPKVAAQFDAEGDVFTVGELDAALTPYYAARPGRETFAAVEVMGLKRRAG</sequence>
<evidence type="ECO:0000313" key="6">
    <source>
        <dbReference type="Proteomes" id="UP000556084"/>
    </source>
</evidence>
<dbReference type="InterPro" id="IPR051687">
    <property type="entry name" value="Peroxisomal_Beta-Oxidation"/>
</dbReference>